<dbReference type="InterPro" id="IPR045305">
    <property type="entry name" value="RRM2_I_PABPs"/>
</dbReference>
<dbReference type="PROSITE" id="PS51309">
    <property type="entry name" value="PABC"/>
    <property type="match status" value="1"/>
</dbReference>
<evidence type="ECO:0000256" key="7">
    <source>
        <dbReference type="RuleBase" id="RU362004"/>
    </source>
</evidence>
<dbReference type="InterPro" id="IPR003954">
    <property type="entry name" value="RRM_euk-type"/>
</dbReference>
<evidence type="ECO:0000259" key="10">
    <source>
        <dbReference type="PROSITE" id="PS51309"/>
    </source>
</evidence>
<dbReference type="Pfam" id="PF00076">
    <property type="entry name" value="RRM_1"/>
    <property type="match status" value="4"/>
</dbReference>
<dbReference type="CDD" id="cd12380">
    <property type="entry name" value="RRM3_I_PABPs"/>
    <property type="match status" value="1"/>
</dbReference>
<dbReference type="RefSeq" id="XP_005392513.1">
    <property type="nucleotide sequence ID" value="XM_005392456.2"/>
</dbReference>
<gene>
    <name evidence="11" type="primary">PABPC1L</name>
</gene>
<protein>
    <recommendedName>
        <fullName evidence="7">Polyadenylate-binding protein</fullName>
        <shortName evidence="7">PABP</shortName>
    </recommendedName>
</protein>
<evidence type="ECO:0000256" key="6">
    <source>
        <dbReference type="PROSITE-ProRule" id="PRU00176"/>
    </source>
</evidence>
<sequence>MHAGSQGHPLSSLYVGDLHPDVTEAMLYETFSPVGPILSIRVCRDVATRRSLGYAYINFQQPADAERALDTMNFEVIKGQPIRIMWSQRDPGLRKSGVGNVFIKNLEDSIDSKALYDTFSTFGNILSCKVACNEHGSRGFGFVHFETNEAAQQAISTMNGMLLNDRKVFVGHFKSQREREAEQGAQALEFTNIYVKNLHVDMDEQGLQDLFLEFGNMLSVKVMRDNGGHSRGFGFINFEKHEEAQKAVDHMNGKEVSGQQLYVGRAQKRAERQNELKRRFEQLKQDRQTRYQGVNLYVKNLDDSISDEKLRTVFSPYGVITSAKVMTEGGHSKGFGFVCFSSPEEATKAVTEMNGCIVGTKPLYVALAQRKEERKAILTNQYMQRLSTVQALGRPVLGSFQQPNSYFLPAVPQPPAQPACYSGSGSVAPVQPPPRWTAQPQRASSVCPPAGSVVRPPGLPRRPRVHVSSVRQASTQVPFLASHTKRVANIGTQTMGRTACATEAPSLLPCTCSSPVQMAHGVQEPAVHVPGQEPLTASMLAAAPLHEQKQMIGERLYHLIPEVYAALAGKITGMLLEIDNSELLLMLESPESLQAKIEEAVAVLQAHQALEQPKAYMH</sequence>
<feature type="region of interest" description="Disordered" evidence="8">
    <location>
        <begin position="431"/>
        <end position="470"/>
    </location>
</feature>
<dbReference type="SUPFAM" id="SSF54928">
    <property type="entry name" value="RNA-binding domain, RBD"/>
    <property type="match status" value="2"/>
</dbReference>
<keyword evidence="3 7" id="KW-0963">Cytoplasm</keyword>
<dbReference type="PANTHER" id="PTHR48025">
    <property type="entry name" value="OS02G0815200 PROTEIN"/>
    <property type="match status" value="1"/>
</dbReference>
<evidence type="ECO:0000256" key="5">
    <source>
        <dbReference type="ARBA" id="ARBA00022884"/>
    </source>
</evidence>
<dbReference type="SMART" id="SM00517">
    <property type="entry name" value="PolyA"/>
    <property type="match status" value="1"/>
</dbReference>
<dbReference type="Proteomes" id="UP000694398">
    <property type="component" value="Unassembled WGS sequence"/>
</dbReference>
<dbReference type="GO" id="GO:0180011">
    <property type="term" value="P:cytosolic mRNA polyadenylation"/>
    <property type="evidence" value="ECO:0007669"/>
    <property type="project" value="Ensembl"/>
</dbReference>
<dbReference type="OMA" id="DHMNGKE"/>
<evidence type="ECO:0000256" key="8">
    <source>
        <dbReference type="SAM" id="MobiDB-lite"/>
    </source>
</evidence>
<feature type="domain" description="PABC" evidence="10">
    <location>
        <begin position="532"/>
        <end position="609"/>
    </location>
</feature>
<evidence type="ECO:0000259" key="9">
    <source>
        <dbReference type="PROSITE" id="PS50102"/>
    </source>
</evidence>
<dbReference type="Ensembl" id="ENSCLAT00000007665.1">
    <property type="protein sequence ID" value="ENSCLAP00000007548.1"/>
    <property type="gene ID" value="ENSCLAG00000005298.1"/>
</dbReference>
<dbReference type="FunFam" id="3.30.70.330:FF:000049">
    <property type="entry name" value="Polyadenylate-binding protein"/>
    <property type="match status" value="1"/>
</dbReference>
<dbReference type="CDD" id="cd12378">
    <property type="entry name" value="RRM1_I_PABPs"/>
    <property type="match status" value="1"/>
</dbReference>
<dbReference type="GeneID" id="102014093"/>
<dbReference type="InterPro" id="IPR012677">
    <property type="entry name" value="Nucleotide-bd_a/b_plait_sf"/>
</dbReference>
<keyword evidence="12" id="KW-1185">Reference proteome</keyword>
<feature type="domain" description="RRM" evidence="9">
    <location>
        <begin position="191"/>
        <end position="268"/>
    </location>
</feature>
<evidence type="ECO:0000256" key="3">
    <source>
        <dbReference type="ARBA" id="ARBA00022490"/>
    </source>
</evidence>
<dbReference type="InterPro" id="IPR035979">
    <property type="entry name" value="RBD_domain_sf"/>
</dbReference>
<dbReference type="CTD" id="80336"/>
<dbReference type="Gene3D" id="3.30.70.330">
    <property type="match status" value="4"/>
</dbReference>
<dbReference type="OrthoDB" id="19742at2759"/>
<dbReference type="InterPro" id="IPR036053">
    <property type="entry name" value="PABP-dom"/>
</dbReference>
<dbReference type="GO" id="GO:0045815">
    <property type="term" value="P:transcription initiation-coupled chromatin remodeling"/>
    <property type="evidence" value="ECO:0007669"/>
    <property type="project" value="Ensembl"/>
</dbReference>
<evidence type="ECO:0000313" key="12">
    <source>
        <dbReference type="Proteomes" id="UP000694398"/>
    </source>
</evidence>
<dbReference type="GO" id="GO:0051647">
    <property type="term" value="P:nucleus localization"/>
    <property type="evidence" value="ECO:0007669"/>
    <property type="project" value="Ensembl"/>
</dbReference>
<dbReference type="FunFam" id="3.30.70.330:FF:000003">
    <property type="entry name" value="Polyadenylate-binding protein"/>
    <property type="match status" value="1"/>
</dbReference>
<dbReference type="FunFam" id="1.10.1900.10:FF:000007">
    <property type="entry name" value="Polyadenylate-binding protein"/>
    <property type="match status" value="1"/>
</dbReference>
<feature type="domain" description="RRM" evidence="9">
    <location>
        <begin position="11"/>
        <end position="89"/>
    </location>
</feature>
<dbReference type="GeneTree" id="ENSGT00940000157106"/>
<feature type="domain" description="RRM" evidence="9">
    <location>
        <begin position="294"/>
        <end position="370"/>
    </location>
</feature>
<evidence type="ECO:0000256" key="4">
    <source>
        <dbReference type="ARBA" id="ARBA00022737"/>
    </source>
</evidence>
<keyword evidence="5 6" id="KW-0694">RNA-binding</keyword>
<dbReference type="GO" id="GO:0001556">
    <property type="term" value="P:oocyte maturation"/>
    <property type="evidence" value="ECO:0007669"/>
    <property type="project" value="Ensembl"/>
</dbReference>
<comment type="subcellular location">
    <subcellularLocation>
        <location evidence="1 7">Cytoplasm</location>
    </subcellularLocation>
</comment>
<name>A0A8C2YLJ6_CHILA</name>
<evidence type="ECO:0000256" key="1">
    <source>
        <dbReference type="ARBA" id="ARBA00004496"/>
    </source>
</evidence>
<dbReference type="NCBIfam" id="TIGR01628">
    <property type="entry name" value="PABP-1234"/>
    <property type="match status" value="1"/>
</dbReference>
<dbReference type="SMART" id="SM00361">
    <property type="entry name" value="RRM_1"/>
    <property type="match status" value="3"/>
</dbReference>
<dbReference type="AlphaFoldDB" id="A0A8C2YLJ6"/>
<reference evidence="11" key="1">
    <citation type="submission" date="2025-08" db="UniProtKB">
        <authorList>
            <consortium name="Ensembl"/>
        </authorList>
    </citation>
    <scope>IDENTIFICATION</scope>
</reference>
<accession>A0A8C2YLJ6</accession>
<dbReference type="SMART" id="SM00360">
    <property type="entry name" value="RRM"/>
    <property type="match status" value="4"/>
</dbReference>
<dbReference type="Pfam" id="PF00658">
    <property type="entry name" value="MLLE"/>
    <property type="match status" value="1"/>
</dbReference>
<organism evidence="11 12">
    <name type="scientific">Chinchilla lanigera</name>
    <name type="common">Long-tailed chinchilla</name>
    <name type="synonym">Chinchilla villidera</name>
    <dbReference type="NCBI Taxonomy" id="34839"/>
    <lineage>
        <taxon>Eukaryota</taxon>
        <taxon>Metazoa</taxon>
        <taxon>Chordata</taxon>
        <taxon>Craniata</taxon>
        <taxon>Vertebrata</taxon>
        <taxon>Euteleostomi</taxon>
        <taxon>Mammalia</taxon>
        <taxon>Eutheria</taxon>
        <taxon>Euarchontoglires</taxon>
        <taxon>Glires</taxon>
        <taxon>Rodentia</taxon>
        <taxon>Hystricomorpha</taxon>
        <taxon>Chinchillidae</taxon>
        <taxon>Chinchilla</taxon>
    </lineage>
</organism>
<dbReference type="CDD" id="cd12379">
    <property type="entry name" value="RRM2_I_PABPs"/>
    <property type="match status" value="1"/>
</dbReference>
<feature type="domain" description="RRM" evidence="9">
    <location>
        <begin position="99"/>
        <end position="175"/>
    </location>
</feature>
<reference evidence="11" key="2">
    <citation type="submission" date="2025-09" db="UniProtKB">
        <authorList>
            <consortium name="Ensembl"/>
        </authorList>
    </citation>
    <scope>IDENTIFICATION</scope>
</reference>
<dbReference type="GO" id="GO:0005737">
    <property type="term" value="C:cytoplasm"/>
    <property type="evidence" value="ECO:0007669"/>
    <property type="project" value="UniProtKB-SubCell"/>
</dbReference>
<dbReference type="InterPro" id="IPR034364">
    <property type="entry name" value="PABP_RRM1"/>
</dbReference>
<dbReference type="InterPro" id="IPR006515">
    <property type="entry name" value="PABP_1234"/>
</dbReference>
<evidence type="ECO:0000313" key="11">
    <source>
        <dbReference type="Ensembl" id="ENSCLAP00000007548.1"/>
    </source>
</evidence>
<dbReference type="Gene3D" id="1.10.1900.10">
    <property type="entry name" value="c-terminal domain of poly(a) binding protein"/>
    <property type="match status" value="1"/>
</dbReference>
<evidence type="ECO:0000256" key="2">
    <source>
        <dbReference type="ARBA" id="ARBA00008557"/>
    </source>
</evidence>
<dbReference type="FunFam" id="3.30.70.330:FF:000042">
    <property type="entry name" value="Polyadenylate-binding protein"/>
    <property type="match status" value="1"/>
</dbReference>
<proteinExistence type="inferred from homology"/>
<keyword evidence="4" id="KW-0677">Repeat</keyword>
<dbReference type="InterPro" id="IPR000504">
    <property type="entry name" value="RRM_dom"/>
</dbReference>
<comment type="function">
    <text evidence="7">Binds the poly(A) tail of mRNA.</text>
</comment>
<dbReference type="PANTHER" id="PTHR48025:SF1">
    <property type="entry name" value="RRM DOMAIN-CONTAINING PROTEIN"/>
    <property type="match status" value="1"/>
</dbReference>
<dbReference type="SUPFAM" id="SSF63570">
    <property type="entry name" value="PABC (PABP) domain"/>
    <property type="match status" value="1"/>
</dbReference>
<dbReference type="InterPro" id="IPR050502">
    <property type="entry name" value="Euk_RNA-bind_prot"/>
</dbReference>
<comment type="similarity">
    <text evidence="2 7">Belongs to the polyadenylate-binding protein type-1 family.</text>
</comment>
<dbReference type="PROSITE" id="PS50102">
    <property type="entry name" value="RRM"/>
    <property type="match status" value="4"/>
</dbReference>
<dbReference type="InterPro" id="IPR002004">
    <property type="entry name" value="PABP_HYD_C"/>
</dbReference>
<dbReference type="GO" id="GO:0003729">
    <property type="term" value="F:mRNA binding"/>
    <property type="evidence" value="ECO:0007669"/>
    <property type="project" value="TreeGrafter"/>
</dbReference>
<dbReference type="CDD" id="cd12381">
    <property type="entry name" value="RRM4_I_PABPs"/>
    <property type="match status" value="1"/>
</dbReference>
<dbReference type="FunFam" id="3.30.70.330:FF:000021">
    <property type="entry name" value="Polyadenylate-binding protein"/>
    <property type="match status" value="1"/>
</dbReference>